<dbReference type="KEGG" id="eba:p1B176"/>
<sequence>MNPVRPGTKILLACLTALMCSSASAERIGSTYGQTWPIAEPDMVEQIKDLIKRLQSNGEMDAMQRRFQEETLATFSDPPPVPGISYATENKTWHFDPSVSFSEDVVDEQGRVVAKAGVVYNPFNYIALSKSLVFIDARDEKQVSIAARYLEENPLNRVVLVGGSWRELQDRWKVKIYYDQHGKLTQHFGIKRVPAVLSQDGMKIRVDEVTQ</sequence>
<reference evidence="2 3" key="1">
    <citation type="journal article" date="2005" name="Arch. Microbiol.">
        <title>The genome sequence of an anaerobic aromatic-degrading denitrifying bacterium, strain EbN1.</title>
        <authorList>
            <person name="Rabus R."/>
            <person name="Kube M."/>
            <person name="Heider J."/>
            <person name="Beck A."/>
            <person name="Heitmann K."/>
            <person name="Widdel F."/>
            <person name="Reinhardt R."/>
        </authorList>
    </citation>
    <scope>NUCLEOTIDE SEQUENCE [LARGE SCALE GENOMIC DNA]</scope>
    <source>
        <strain evidence="2 3">EbN1</strain>
        <plasmid evidence="3">Plasmid pAzo1</plasmid>
    </source>
</reference>
<dbReference type="OrthoDB" id="6625590at2"/>
<keyword evidence="2" id="KW-0614">Plasmid</keyword>
<dbReference type="Proteomes" id="UP000006552">
    <property type="component" value="Plasmid 1"/>
</dbReference>
<accession>Q5NX38</accession>
<protein>
    <submittedName>
        <fullName evidence="2">Sex pilus assembly and synthesis protein</fullName>
    </submittedName>
</protein>
<evidence type="ECO:0000313" key="2">
    <source>
        <dbReference type="EMBL" id="CAI10376.1"/>
    </source>
</evidence>
<dbReference type="InterPro" id="IPR014114">
    <property type="entry name" value="TraW"/>
</dbReference>
<dbReference type="NCBIfam" id="TIGR02743">
    <property type="entry name" value="TraW"/>
    <property type="match status" value="1"/>
</dbReference>
<dbReference type="RefSeq" id="WP_011254801.1">
    <property type="nucleotide sequence ID" value="NC_006823.1"/>
</dbReference>
<feature type="chain" id="PRO_5004260034" evidence="1">
    <location>
        <begin position="26"/>
        <end position="211"/>
    </location>
</feature>
<dbReference type="HOGENOM" id="CLU_087622_1_0_4"/>
<gene>
    <name evidence="2" type="primary">traW</name>
    <name evidence="2" type="ORF">p1B176</name>
</gene>
<dbReference type="AlphaFoldDB" id="Q5NX38"/>
<proteinExistence type="predicted"/>
<evidence type="ECO:0000313" key="3">
    <source>
        <dbReference type="Proteomes" id="UP000006552"/>
    </source>
</evidence>
<dbReference type="EMBL" id="CR555307">
    <property type="protein sequence ID" value="CAI10376.1"/>
    <property type="molecule type" value="Genomic_DNA"/>
</dbReference>
<keyword evidence="1" id="KW-0732">Signal</keyword>
<evidence type="ECO:0000256" key="1">
    <source>
        <dbReference type="SAM" id="SignalP"/>
    </source>
</evidence>
<name>Q5NX38_AROAE</name>
<geneLocation type="plasmid" evidence="3">
    <name>pAzo1</name>
</geneLocation>
<keyword evidence="3" id="KW-1185">Reference proteome</keyword>
<feature type="signal peptide" evidence="1">
    <location>
        <begin position="1"/>
        <end position="25"/>
    </location>
</feature>
<organism evidence="2 3">
    <name type="scientific">Aromatoleum aromaticum (strain DSM 19018 / LMG 30748 / EbN1)</name>
    <name type="common">Azoarcus sp. (strain EbN1)</name>
    <dbReference type="NCBI Taxonomy" id="76114"/>
    <lineage>
        <taxon>Bacteria</taxon>
        <taxon>Pseudomonadati</taxon>
        <taxon>Pseudomonadota</taxon>
        <taxon>Betaproteobacteria</taxon>
        <taxon>Rhodocyclales</taxon>
        <taxon>Rhodocyclaceae</taxon>
        <taxon>Aromatoleum</taxon>
    </lineage>
</organism>